<evidence type="ECO:0000256" key="1">
    <source>
        <dbReference type="ARBA" id="ARBA00007532"/>
    </source>
</evidence>
<dbReference type="RefSeq" id="WP_312897694.1">
    <property type="nucleotide sequence ID" value="NZ_BAAALP010000042.1"/>
</dbReference>
<dbReference type="InterPro" id="IPR016156">
    <property type="entry name" value="FAD/NAD-linked_Rdtase_dimer_sf"/>
</dbReference>
<dbReference type="Gene3D" id="3.30.390.30">
    <property type="match status" value="1"/>
</dbReference>
<evidence type="ECO:0000313" key="8">
    <source>
        <dbReference type="EMBL" id="MBA8948461.1"/>
    </source>
</evidence>
<evidence type="ECO:0000259" key="6">
    <source>
        <dbReference type="Pfam" id="PF02852"/>
    </source>
</evidence>
<evidence type="ECO:0000256" key="4">
    <source>
        <dbReference type="PIRSR" id="PIRSR000350-3"/>
    </source>
</evidence>
<feature type="binding site" evidence="4">
    <location>
        <position position="303"/>
    </location>
    <ligand>
        <name>FAD</name>
        <dbReference type="ChEBI" id="CHEBI:57692"/>
    </ligand>
</feature>
<dbReference type="SUPFAM" id="SSF55424">
    <property type="entry name" value="FAD/NAD-linked reductases, dimerisation (C-terminal) domain"/>
    <property type="match status" value="1"/>
</dbReference>
<feature type="binding site" evidence="4">
    <location>
        <position position="264"/>
    </location>
    <ligand>
        <name>NAD(+)</name>
        <dbReference type="ChEBI" id="CHEBI:57540"/>
    </ligand>
</feature>
<dbReference type="InterPro" id="IPR001100">
    <property type="entry name" value="Pyr_nuc-diS_OxRdtase"/>
</dbReference>
<dbReference type="GO" id="GO:0003955">
    <property type="term" value="F:NAD(P)H dehydrogenase (quinone) activity"/>
    <property type="evidence" value="ECO:0007669"/>
    <property type="project" value="TreeGrafter"/>
</dbReference>
<dbReference type="EMBL" id="JACJIA010000001">
    <property type="protein sequence ID" value="MBA8948461.1"/>
    <property type="molecule type" value="Genomic_DNA"/>
</dbReference>
<comment type="similarity">
    <text evidence="1">Belongs to the class-I pyridine nucleotide-disulfide oxidoreductase family.</text>
</comment>
<keyword evidence="4" id="KW-0520">NAD</keyword>
<dbReference type="InterPro" id="IPR004099">
    <property type="entry name" value="Pyr_nucl-diS_OxRdtase_dimer"/>
</dbReference>
<protein>
    <submittedName>
        <fullName evidence="8">Pyruvate/2-oxoglutarate dehydrogenase complex dihydrolipoamide dehydrogenase (E3) component</fullName>
    </submittedName>
</protein>
<keyword evidence="8" id="KW-0670">Pyruvate</keyword>
<dbReference type="PANTHER" id="PTHR43014:SF2">
    <property type="entry name" value="MERCURIC REDUCTASE"/>
    <property type="match status" value="1"/>
</dbReference>
<dbReference type="PRINTS" id="PR00411">
    <property type="entry name" value="PNDRDTASEI"/>
</dbReference>
<organism evidence="8 9">
    <name type="scientific">Actinomadura namibiensis</name>
    <dbReference type="NCBI Taxonomy" id="182080"/>
    <lineage>
        <taxon>Bacteria</taxon>
        <taxon>Bacillati</taxon>
        <taxon>Actinomycetota</taxon>
        <taxon>Actinomycetes</taxon>
        <taxon>Streptosporangiales</taxon>
        <taxon>Thermomonosporaceae</taxon>
        <taxon>Actinomadura</taxon>
    </lineage>
</organism>
<reference evidence="8 9" key="1">
    <citation type="submission" date="2020-08" db="EMBL/GenBank/DDBJ databases">
        <title>Genomic Encyclopedia of Type Strains, Phase IV (KMG-IV): sequencing the most valuable type-strain genomes for metagenomic binning, comparative biology and taxonomic classification.</title>
        <authorList>
            <person name="Goeker M."/>
        </authorList>
    </citation>
    <scope>NUCLEOTIDE SEQUENCE [LARGE SCALE GENOMIC DNA]</scope>
    <source>
        <strain evidence="8 9">DSM 44197</strain>
    </source>
</reference>
<dbReference type="Proteomes" id="UP000572680">
    <property type="component" value="Unassembled WGS sequence"/>
</dbReference>
<dbReference type="SUPFAM" id="SSF51905">
    <property type="entry name" value="FAD/NAD(P)-binding domain"/>
    <property type="match status" value="1"/>
</dbReference>
<feature type="binding site" evidence="4">
    <location>
        <begin position="178"/>
        <end position="185"/>
    </location>
    <ligand>
        <name>NAD(+)</name>
        <dbReference type="ChEBI" id="CHEBI:57540"/>
    </ligand>
</feature>
<evidence type="ECO:0000256" key="5">
    <source>
        <dbReference type="PIRSR" id="PIRSR000350-4"/>
    </source>
</evidence>
<dbReference type="GO" id="GO:0050660">
    <property type="term" value="F:flavin adenine dinucleotide binding"/>
    <property type="evidence" value="ECO:0007669"/>
    <property type="project" value="TreeGrafter"/>
</dbReference>
<dbReference type="InterPro" id="IPR023753">
    <property type="entry name" value="FAD/NAD-binding_dom"/>
</dbReference>
<dbReference type="PIRSF" id="PIRSF000350">
    <property type="entry name" value="Mercury_reductase_MerA"/>
    <property type="match status" value="1"/>
</dbReference>
<dbReference type="Gene3D" id="3.50.50.60">
    <property type="entry name" value="FAD/NAD(P)-binding domain"/>
    <property type="match status" value="2"/>
</dbReference>
<dbReference type="Pfam" id="PF07992">
    <property type="entry name" value="Pyr_redox_2"/>
    <property type="match status" value="1"/>
</dbReference>
<keyword evidence="3 4" id="KW-0274">FAD</keyword>
<accession>A0A7W3QIL7</accession>
<name>A0A7W3QIL7_ACTNM</name>
<proteinExistence type="inferred from homology"/>
<comment type="caution">
    <text evidence="8">The sequence shown here is derived from an EMBL/GenBank/DDBJ whole genome shotgun (WGS) entry which is preliminary data.</text>
</comment>
<keyword evidence="4" id="KW-0547">Nucleotide-binding</keyword>
<keyword evidence="9" id="KW-1185">Reference proteome</keyword>
<dbReference type="PANTHER" id="PTHR43014">
    <property type="entry name" value="MERCURIC REDUCTASE"/>
    <property type="match status" value="1"/>
</dbReference>
<feature type="binding site" evidence="4">
    <location>
        <position position="116"/>
    </location>
    <ligand>
        <name>FAD</name>
        <dbReference type="ChEBI" id="CHEBI:57692"/>
    </ligand>
</feature>
<evidence type="ECO:0000256" key="2">
    <source>
        <dbReference type="ARBA" id="ARBA00022630"/>
    </source>
</evidence>
<evidence type="ECO:0000259" key="7">
    <source>
        <dbReference type="Pfam" id="PF07992"/>
    </source>
</evidence>
<dbReference type="PRINTS" id="PR00368">
    <property type="entry name" value="FADPNR"/>
</dbReference>
<evidence type="ECO:0000313" key="9">
    <source>
        <dbReference type="Proteomes" id="UP000572680"/>
    </source>
</evidence>
<feature type="domain" description="Pyridine nucleotide-disulphide oxidoreductase dimerisation" evidence="6">
    <location>
        <begin position="338"/>
        <end position="446"/>
    </location>
</feature>
<gene>
    <name evidence="8" type="ORF">HNR61_000059</name>
</gene>
<feature type="domain" description="FAD/NAD(P)-binding" evidence="7">
    <location>
        <begin position="7"/>
        <end position="317"/>
    </location>
</feature>
<feature type="disulfide bond" description="Redox-active" evidence="5">
    <location>
        <begin position="43"/>
        <end position="48"/>
    </location>
</feature>
<evidence type="ECO:0000256" key="3">
    <source>
        <dbReference type="ARBA" id="ARBA00022827"/>
    </source>
</evidence>
<dbReference type="AlphaFoldDB" id="A0A7W3QIL7"/>
<keyword evidence="2" id="KW-0285">Flavoprotein</keyword>
<dbReference type="Pfam" id="PF02852">
    <property type="entry name" value="Pyr_redox_dim"/>
    <property type="match status" value="1"/>
</dbReference>
<comment type="cofactor">
    <cofactor evidence="4">
        <name>FAD</name>
        <dbReference type="ChEBI" id="CHEBI:57692"/>
    </cofactor>
    <text evidence="4">Binds 1 FAD per subunit.</text>
</comment>
<sequence>MAVEETDVVVIGLGAGGENAAGLLADGGLSVVAVEERLVGGECPYYACVPTKMMVRAAGLLAEARRVPGMAGDTDVRPAWEPVAARIRDEATDSWDDAVAVERLTARGIGFVRGRGLLTAPREVTVGDRVFRARRGVLLNTGTAPAVPPIDGLAGTPYWTNREAVQAKEAPASLLVLGGGVVGVEFAQIFARFGTRVTIVQGGDRLLEREEPEASALLEKVFATEGIEVRTGAKVTRVGHDDDAFTLHTPDGTLTAERLLVATGRRPNLRGLGLDAVGLDENARALEVDDRLRVTDGLWAIGDITGKGAFTHVSMYQSAIAARSILGADGPAASYHAVPRVTFTDPEIGVVGLTEAEARDRGLAVATGHAELADSSRGWIHKVGNEGFVKLVEDTGRGVLVGATVAGPSGGEIVAALSVAVHAEVPTATLRTMITAYPTFHRALESALADLGS</sequence>
<dbReference type="InterPro" id="IPR036188">
    <property type="entry name" value="FAD/NAD-bd_sf"/>
</dbReference>
<feature type="binding site" evidence="4">
    <location>
        <position position="52"/>
    </location>
    <ligand>
        <name>FAD</name>
        <dbReference type="ChEBI" id="CHEBI:57692"/>
    </ligand>
</feature>